<proteinExistence type="predicted"/>
<gene>
    <name evidence="1" type="ORF">SAMN04488541_101932</name>
</gene>
<evidence type="ECO:0008006" key="3">
    <source>
        <dbReference type="Google" id="ProtNLM"/>
    </source>
</evidence>
<feature type="non-terminal residue" evidence="1">
    <location>
        <position position="1"/>
    </location>
</feature>
<dbReference type="STRING" id="1003.SAMN04488541_101932"/>
<dbReference type="Proteomes" id="UP000199513">
    <property type="component" value="Unassembled WGS sequence"/>
</dbReference>
<name>A0A1I2GPB9_9BACT</name>
<dbReference type="AlphaFoldDB" id="A0A1I2GPB9"/>
<evidence type="ECO:0000313" key="1">
    <source>
        <dbReference type="EMBL" id="SFF18451.1"/>
    </source>
</evidence>
<accession>A0A1I2GPB9</accession>
<dbReference type="EMBL" id="FONY01000019">
    <property type="protein sequence ID" value="SFF18451.1"/>
    <property type="molecule type" value="Genomic_DNA"/>
</dbReference>
<protein>
    <recommendedName>
        <fullName evidence="3">Tetratricopeptide repeat-containing protein</fullName>
    </recommendedName>
</protein>
<sequence length="269" mass="31375">GLLDAYYLRKEEEVIEFTNRLSASEVSEEIAEVEAVSIDLLDAYYLRKEEEAREIEYVKQLAVFENLTEADFLANNDGREEHESSTLLDDYTLRKEEEGQAYQEMNGHLDFSPQFDEELSDEVEKDNLLTDTSIYFSDEDVLDVLSQKEITAEFDTTNFFDEHQQEHTPTVIKPTYKKSSQEYQRSIIDQFIKESPTIQINRERLNEPSIDLAEESTKENERAASEFLAKIYIKQGNKQKAIEIYQRLSLKNPEKSSYFALQIENLKNS</sequence>
<reference evidence="2" key="1">
    <citation type="submission" date="2016-10" db="EMBL/GenBank/DDBJ databases">
        <authorList>
            <person name="Varghese N."/>
            <person name="Submissions S."/>
        </authorList>
    </citation>
    <scope>NUCLEOTIDE SEQUENCE [LARGE SCALE GENOMIC DNA]</scope>
    <source>
        <strain>GEY</strain>
        <strain evidence="2">DSM 9560</strain>
    </source>
</reference>
<organism evidence="1 2">
    <name type="scientific">Thermoflexibacter ruber</name>
    <dbReference type="NCBI Taxonomy" id="1003"/>
    <lineage>
        <taxon>Bacteria</taxon>
        <taxon>Pseudomonadati</taxon>
        <taxon>Bacteroidota</taxon>
        <taxon>Cytophagia</taxon>
        <taxon>Cytophagales</taxon>
        <taxon>Thermoflexibacteraceae</taxon>
        <taxon>Thermoflexibacter</taxon>
    </lineage>
</organism>
<evidence type="ECO:0000313" key="2">
    <source>
        <dbReference type="Proteomes" id="UP000199513"/>
    </source>
</evidence>
<keyword evidence="2" id="KW-1185">Reference proteome</keyword>